<dbReference type="Proteomes" id="UP000198896">
    <property type="component" value="Unassembled WGS sequence"/>
</dbReference>
<dbReference type="GO" id="GO:0003677">
    <property type="term" value="F:DNA binding"/>
    <property type="evidence" value="ECO:0007669"/>
    <property type="project" value="InterPro"/>
</dbReference>
<protein>
    <submittedName>
        <fullName evidence="2">Helix-turn-helix</fullName>
    </submittedName>
</protein>
<feature type="domain" description="HTH cro/C1-type" evidence="1">
    <location>
        <begin position="16"/>
        <end position="72"/>
    </location>
</feature>
<dbReference type="OrthoDB" id="1629646at2"/>
<dbReference type="CDD" id="cd00093">
    <property type="entry name" value="HTH_XRE"/>
    <property type="match status" value="1"/>
</dbReference>
<proteinExistence type="predicted"/>
<name>A0A1I1YLQ7_9FIRM</name>
<dbReference type="RefSeq" id="WP_093912836.1">
    <property type="nucleotide sequence ID" value="NZ_FONL01000002.1"/>
</dbReference>
<dbReference type="EMBL" id="FONL01000002">
    <property type="protein sequence ID" value="SFE20544.1"/>
    <property type="molecule type" value="Genomic_DNA"/>
</dbReference>
<accession>A0A1I1YLQ7</accession>
<reference evidence="2 3" key="1">
    <citation type="submission" date="2016-10" db="EMBL/GenBank/DDBJ databases">
        <authorList>
            <person name="de Groot N.N."/>
        </authorList>
    </citation>
    <scope>NUCLEOTIDE SEQUENCE [LARGE SCALE GENOMIC DNA]</scope>
    <source>
        <strain evidence="2 3">DSM 9236</strain>
    </source>
</reference>
<keyword evidence="3" id="KW-1185">Reference proteome</keyword>
<dbReference type="Pfam" id="PF01381">
    <property type="entry name" value="HTH_3"/>
    <property type="match status" value="1"/>
</dbReference>
<organism evidence="2 3">
    <name type="scientific">Succiniclasticum ruminis DSM 9236</name>
    <dbReference type="NCBI Taxonomy" id="1123323"/>
    <lineage>
        <taxon>Bacteria</taxon>
        <taxon>Bacillati</taxon>
        <taxon>Bacillota</taxon>
        <taxon>Negativicutes</taxon>
        <taxon>Acidaminococcales</taxon>
        <taxon>Acidaminococcaceae</taxon>
        <taxon>Succiniclasticum</taxon>
    </lineage>
</organism>
<evidence type="ECO:0000313" key="3">
    <source>
        <dbReference type="Proteomes" id="UP000198896"/>
    </source>
</evidence>
<dbReference type="AlphaFoldDB" id="A0A1I1YLQ7"/>
<evidence type="ECO:0000313" key="2">
    <source>
        <dbReference type="EMBL" id="SFE20544.1"/>
    </source>
</evidence>
<dbReference type="InterPro" id="IPR001387">
    <property type="entry name" value="Cro/C1-type_HTH"/>
</dbReference>
<dbReference type="PROSITE" id="PS50943">
    <property type="entry name" value="HTH_CROC1"/>
    <property type="match status" value="1"/>
</dbReference>
<evidence type="ECO:0000259" key="1">
    <source>
        <dbReference type="PROSITE" id="PS50943"/>
    </source>
</evidence>
<sequence length="89" mass="10039">MKYGTDIVFRYIGARIAYYRILNGLAPEELADAVNIDQAVLQRIEAGTYQKELHMSLLQVIADALQVDCETMLQVCDADMKYLLAHSSK</sequence>
<dbReference type="SMART" id="SM00530">
    <property type="entry name" value="HTH_XRE"/>
    <property type="match status" value="1"/>
</dbReference>
<gene>
    <name evidence="2" type="ORF">SAMN05216245_102263</name>
</gene>
<dbReference type="STRING" id="1123323.SAMN05216245_102263"/>
<dbReference type="SUPFAM" id="SSF47413">
    <property type="entry name" value="lambda repressor-like DNA-binding domains"/>
    <property type="match status" value="1"/>
</dbReference>
<dbReference type="Gene3D" id="1.10.260.40">
    <property type="entry name" value="lambda repressor-like DNA-binding domains"/>
    <property type="match status" value="1"/>
</dbReference>
<dbReference type="InterPro" id="IPR010982">
    <property type="entry name" value="Lambda_DNA-bd_dom_sf"/>
</dbReference>